<comment type="caution">
    <text evidence="11">The sequence shown here is derived from an EMBL/GenBank/DDBJ whole genome shotgun (WGS) entry which is preliminary data.</text>
</comment>
<dbReference type="InterPro" id="IPR036365">
    <property type="entry name" value="PGBD-like_sf"/>
</dbReference>
<name>A0A917MGK6_9HYPH</name>
<feature type="region of interest" description="Disordered" evidence="8">
    <location>
        <begin position="510"/>
        <end position="533"/>
    </location>
</feature>
<dbReference type="GO" id="GO:0008360">
    <property type="term" value="P:regulation of cell shape"/>
    <property type="evidence" value="ECO:0007669"/>
    <property type="project" value="UniProtKB-UniRule"/>
</dbReference>
<gene>
    <name evidence="11" type="ORF">GCM10007036_08600</name>
</gene>
<dbReference type="PANTHER" id="PTHR41533">
    <property type="entry name" value="L,D-TRANSPEPTIDASE HI_1667-RELATED"/>
    <property type="match status" value="1"/>
</dbReference>
<feature type="active site" description="Proton donor/acceptor" evidence="7">
    <location>
        <position position="419"/>
    </location>
</feature>
<evidence type="ECO:0000259" key="10">
    <source>
        <dbReference type="PROSITE" id="PS52029"/>
    </source>
</evidence>
<reference evidence="11" key="1">
    <citation type="journal article" date="2014" name="Int. J. Syst. Evol. Microbiol.">
        <title>Complete genome sequence of Corynebacterium casei LMG S-19264T (=DSM 44701T), isolated from a smear-ripened cheese.</title>
        <authorList>
            <consortium name="US DOE Joint Genome Institute (JGI-PGF)"/>
            <person name="Walter F."/>
            <person name="Albersmeier A."/>
            <person name="Kalinowski J."/>
            <person name="Ruckert C."/>
        </authorList>
    </citation>
    <scope>NUCLEOTIDE SEQUENCE</scope>
    <source>
        <strain evidence="11">CGMCC 1.12214</strain>
    </source>
</reference>
<dbReference type="Pfam" id="PF03734">
    <property type="entry name" value="YkuD"/>
    <property type="match status" value="1"/>
</dbReference>
<feature type="signal peptide" evidence="9">
    <location>
        <begin position="1"/>
        <end position="24"/>
    </location>
</feature>
<accession>A0A917MGK6</accession>
<evidence type="ECO:0000313" key="11">
    <source>
        <dbReference type="EMBL" id="GGH11501.1"/>
    </source>
</evidence>
<dbReference type="Gene3D" id="1.10.101.10">
    <property type="entry name" value="PGBD-like superfamily/PGBD"/>
    <property type="match status" value="1"/>
</dbReference>
<keyword evidence="9" id="KW-0732">Signal</keyword>
<evidence type="ECO:0000256" key="7">
    <source>
        <dbReference type="PROSITE-ProRule" id="PRU01373"/>
    </source>
</evidence>
<proteinExistence type="inferred from homology"/>
<dbReference type="PANTHER" id="PTHR41533:SF1">
    <property type="entry name" value="L,D-TRANSPEPTIDASE YCBB-RELATED"/>
    <property type="match status" value="1"/>
</dbReference>
<evidence type="ECO:0000256" key="6">
    <source>
        <dbReference type="ARBA" id="ARBA00023316"/>
    </source>
</evidence>
<comment type="pathway">
    <text evidence="1 7">Cell wall biogenesis; peptidoglycan biosynthesis.</text>
</comment>
<protein>
    <recommendedName>
        <fullName evidence="10">L,D-TPase catalytic domain-containing protein</fullName>
    </recommendedName>
</protein>
<keyword evidence="6 7" id="KW-0961">Cell wall biogenesis/degradation</keyword>
<dbReference type="GO" id="GO:0009252">
    <property type="term" value="P:peptidoglycan biosynthetic process"/>
    <property type="evidence" value="ECO:0007669"/>
    <property type="project" value="UniProtKB-KW"/>
</dbReference>
<evidence type="ECO:0000256" key="9">
    <source>
        <dbReference type="SAM" id="SignalP"/>
    </source>
</evidence>
<dbReference type="RefSeq" id="WP_188516472.1">
    <property type="nucleotide sequence ID" value="NZ_BMES01000001.1"/>
</dbReference>
<evidence type="ECO:0000256" key="2">
    <source>
        <dbReference type="ARBA" id="ARBA00005992"/>
    </source>
</evidence>
<keyword evidence="4 7" id="KW-0133">Cell shape</keyword>
<dbReference type="GO" id="GO:0071555">
    <property type="term" value="P:cell wall organization"/>
    <property type="evidence" value="ECO:0007669"/>
    <property type="project" value="UniProtKB-UniRule"/>
</dbReference>
<dbReference type="Pfam" id="PF01471">
    <property type="entry name" value="PG_binding_1"/>
    <property type="match status" value="1"/>
</dbReference>
<feature type="region of interest" description="Disordered" evidence="8">
    <location>
        <begin position="143"/>
        <end position="168"/>
    </location>
</feature>
<dbReference type="Proteomes" id="UP000603912">
    <property type="component" value="Unassembled WGS sequence"/>
</dbReference>
<keyword evidence="5 7" id="KW-0573">Peptidoglycan synthesis</keyword>
<keyword evidence="12" id="KW-1185">Reference proteome</keyword>
<dbReference type="Gene3D" id="2.40.440.10">
    <property type="entry name" value="L,D-transpeptidase catalytic domain-like"/>
    <property type="match status" value="1"/>
</dbReference>
<dbReference type="AlphaFoldDB" id="A0A917MGK6"/>
<feature type="domain" description="L,D-TPase catalytic" evidence="10">
    <location>
        <begin position="289"/>
        <end position="465"/>
    </location>
</feature>
<dbReference type="GO" id="GO:0016740">
    <property type="term" value="F:transferase activity"/>
    <property type="evidence" value="ECO:0007669"/>
    <property type="project" value="UniProtKB-KW"/>
</dbReference>
<evidence type="ECO:0000256" key="3">
    <source>
        <dbReference type="ARBA" id="ARBA00022679"/>
    </source>
</evidence>
<dbReference type="GO" id="GO:0004180">
    <property type="term" value="F:carboxypeptidase activity"/>
    <property type="evidence" value="ECO:0007669"/>
    <property type="project" value="UniProtKB-ARBA"/>
</dbReference>
<feature type="compositionally biased region" description="Low complexity" evidence="8">
    <location>
        <begin position="512"/>
        <end position="521"/>
    </location>
</feature>
<organism evidence="11 12">
    <name type="scientific">Alsobacter metallidurans</name>
    <dbReference type="NCBI Taxonomy" id="340221"/>
    <lineage>
        <taxon>Bacteria</taxon>
        <taxon>Pseudomonadati</taxon>
        <taxon>Pseudomonadota</taxon>
        <taxon>Alphaproteobacteria</taxon>
        <taxon>Hyphomicrobiales</taxon>
        <taxon>Alsobacteraceae</taxon>
        <taxon>Alsobacter</taxon>
    </lineage>
</organism>
<sequence length="533" mass="55685">MLCSRPSPVSASLRIVLICATALAADRAFAQAMGPAATPSQVIAPAAAPAVRPSAPPATRFTAPTALPPLAAEATAPARPSAPAAPLAQAPAQPASAASPAAPVQTTLPAAPAAPPAAPSTAAAPAVGPAAAPLPVVAASPAAALPKPKGPPPEVKITQDPSPSYHPGSVAAILEAARAYGEAAERGGWASLPEGGPLLKPGAKDPAIALVRTRLAATSDLAADNGSDQYDREMAAAMRRFQARHGLPETGVIGPATIKAMNVPAEQRQKQLLFSAQRLQSANFAFGPKHIVVNIPSAAVEAIENGQVVRRYVAVVGDPEHASPTVEAKVGAINFHPTWTVPVSIIRREIIPKMRKDPTYLSKQNIRILDGQGQVVDPARVNWTNESAVNYTLRQDSGASNSLGIVRIQMPNQHAVYMHDTPSKRYFGQDFRFLSHGCVRVSGVLDLVTWLLAPQGWGREQVDAMVASAERKDVRLPQSVPVAWVYMTGFVAADGAVNFRDDVYGLDKAEPTDPVATATVTPRREASRGQAQR</sequence>
<keyword evidence="3" id="KW-0808">Transferase</keyword>
<dbReference type="InterPro" id="IPR038063">
    <property type="entry name" value="Transpep_catalytic_dom"/>
</dbReference>
<dbReference type="InterPro" id="IPR002477">
    <property type="entry name" value="Peptidoglycan-bd-like"/>
</dbReference>
<evidence type="ECO:0000313" key="12">
    <source>
        <dbReference type="Proteomes" id="UP000603912"/>
    </source>
</evidence>
<feature type="chain" id="PRO_5038125623" description="L,D-TPase catalytic domain-containing protein" evidence="9">
    <location>
        <begin position="25"/>
        <end position="533"/>
    </location>
</feature>
<feature type="active site" description="Nucleophile" evidence="7">
    <location>
        <position position="438"/>
    </location>
</feature>
<evidence type="ECO:0000256" key="5">
    <source>
        <dbReference type="ARBA" id="ARBA00022984"/>
    </source>
</evidence>
<dbReference type="InterPro" id="IPR052905">
    <property type="entry name" value="LD-transpeptidase_YkuD-like"/>
</dbReference>
<dbReference type="InterPro" id="IPR036366">
    <property type="entry name" value="PGBDSf"/>
</dbReference>
<comment type="similarity">
    <text evidence="2">Belongs to the YkuD family.</text>
</comment>
<feature type="region of interest" description="Disordered" evidence="8">
    <location>
        <begin position="73"/>
        <end position="127"/>
    </location>
</feature>
<evidence type="ECO:0000256" key="1">
    <source>
        <dbReference type="ARBA" id="ARBA00004752"/>
    </source>
</evidence>
<dbReference type="CDD" id="cd16913">
    <property type="entry name" value="YkuD_like"/>
    <property type="match status" value="1"/>
</dbReference>
<dbReference type="PROSITE" id="PS52029">
    <property type="entry name" value="LD_TPASE"/>
    <property type="match status" value="1"/>
</dbReference>
<reference evidence="11" key="2">
    <citation type="submission" date="2020-09" db="EMBL/GenBank/DDBJ databases">
        <authorList>
            <person name="Sun Q."/>
            <person name="Zhou Y."/>
        </authorList>
    </citation>
    <scope>NUCLEOTIDE SEQUENCE</scope>
    <source>
        <strain evidence="11">CGMCC 1.12214</strain>
    </source>
</reference>
<dbReference type="InterPro" id="IPR005490">
    <property type="entry name" value="LD_TPept_cat_dom"/>
</dbReference>
<dbReference type="SUPFAM" id="SSF141523">
    <property type="entry name" value="L,D-transpeptidase catalytic domain-like"/>
    <property type="match status" value="1"/>
</dbReference>
<feature type="compositionally biased region" description="Low complexity" evidence="8">
    <location>
        <begin position="73"/>
        <end position="111"/>
    </location>
</feature>
<dbReference type="SUPFAM" id="SSF47090">
    <property type="entry name" value="PGBD-like"/>
    <property type="match status" value="1"/>
</dbReference>
<dbReference type="EMBL" id="BMES01000001">
    <property type="protein sequence ID" value="GGH11501.1"/>
    <property type="molecule type" value="Genomic_DNA"/>
</dbReference>
<evidence type="ECO:0000256" key="8">
    <source>
        <dbReference type="SAM" id="MobiDB-lite"/>
    </source>
</evidence>
<evidence type="ECO:0000256" key="4">
    <source>
        <dbReference type="ARBA" id="ARBA00022960"/>
    </source>
</evidence>